<evidence type="ECO:0000259" key="5">
    <source>
        <dbReference type="Pfam" id="PF25893"/>
    </source>
</evidence>
<dbReference type="SUPFAM" id="SSF111369">
    <property type="entry name" value="HlyD-like secretion proteins"/>
    <property type="match status" value="1"/>
</dbReference>
<dbReference type="Gene3D" id="2.40.30.170">
    <property type="match status" value="1"/>
</dbReference>
<organism evidence="9 10">
    <name type="scientific">Hyphomicrobium denitrificans (strain ATCC 51888 / DSM 1869 / NCIMB 11706 / TK 0415)</name>
    <dbReference type="NCBI Taxonomy" id="582899"/>
    <lineage>
        <taxon>Bacteria</taxon>
        <taxon>Pseudomonadati</taxon>
        <taxon>Pseudomonadota</taxon>
        <taxon>Alphaproteobacteria</taxon>
        <taxon>Hyphomicrobiales</taxon>
        <taxon>Hyphomicrobiaceae</taxon>
        <taxon>Hyphomicrobium</taxon>
    </lineage>
</organism>
<dbReference type="GO" id="GO:0060003">
    <property type="term" value="P:copper ion export"/>
    <property type="evidence" value="ECO:0007669"/>
    <property type="project" value="TreeGrafter"/>
</dbReference>
<dbReference type="InterPro" id="IPR058648">
    <property type="entry name" value="HH_CzcB-like"/>
</dbReference>
<feature type="domain" description="CusB-like beta-barrel" evidence="6">
    <location>
        <begin position="284"/>
        <end position="353"/>
    </location>
</feature>
<keyword evidence="10" id="KW-1185">Reference proteome</keyword>
<dbReference type="Pfam" id="PF25973">
    <property type="entry name" value="BSH_CzcB"/>
    <property type="match status" value="1"/>
</dbReference>
<evidence type="ECO:0000259" key="7">
    <source>
        <dbReference type="Pfam" id="PF25973"/>
    </source>
</evidence>
<evidence type="ECO:0000313" key="10">
    <source>
        <dbReference type="Proteomes" id="UP000002033"/>
    </source>
</evidence>
<feature type="domain" description="CzcB-like C-terminal circularly permuted SH3-like" evidence="8">
    <location>
        <begin position="362"/>
        <end position="421"/>
    </location>
</feature>
<dbReference type="GO" id="GO:0022857">
    <property type="term" value="F:transmembrane transporter activity"/>
    <property type="evidence" value="ECO:0007669"/>
    <property type="project" value="InterPro"/>
</dbReference>
<dbReference type="InterPro" id="IPR006143">
    <property type="entry name" value="RND_pump_MFP"/>
</dbReference>
<dbReference type="GO" id="GO:0030288">
    <property type="term" value="C:outer membrane-bounded periplasmic space"/>
    <property type="evidence" value="ECO:0007669"/>
    <property type="project" value="TreeGrafter"/>
</dbReference>
<evidence type="ECO:0000313" key="9">
    <source>
        <dbReference type="EMBL" id="ADJ22257.1"/>
    </source>
</evidence>
<dbReference type="Pfam" id="PF25893">
    <property type="entry name" value="HH_CzcB"/>
    <property type="match status" value="1"/>
</dbReference>
<protein>
    <submittedName>
        <fullName evidence="9">Efflux transporter, RND family, MFP subunit</fullName>
    </submittedName>
</protein>
<dbReference type="InterPro" id="IPR058647">
    <property type="entry name" value="BSH_CzcB-like"/>
</dbReference>
<dbReference type="STRING" id="582899.Hden_0435"/>
<dbReference type="PANTHER" id="PTHR30097:SF4">
    <property type="entry name" value="SLR6042 PROTEIN"/>
    <property type="match status" value="1"/>
</dbReference>
<keyword evidence="4" id="KW-0732">Signal</keyword>
<feature type="signal peptide" evidence="4">
    <location>
        <begin position="1"/>
        <end position="19"/>
    </location>
</feature>
<name>D8JRM8_HYPDA</name>
<dbReference type="RefSeq" id="WP_013214476.1">
    <property type="nucleotide sequence ID" value="NC_014313.1"/>
</dbReference>
<feature type="chain" id="PRO_5003116263" evidence="4">
    <location>
        <begin position="20"/>
        <end position="433"/>
    </location>
</feature>
<feature type="domain" description="CzcB-like alpha-helical hairpin" evidence="5">
    <location>
        <begin position="163"/>
        <end position="222"/>
    </location>
</feature>
<dbReference type="InterPro" id="IPR058649">
    <property type="entry name" value="CzcB_C"/>
</dbReference>
<evidence type="ECO:0000256" key="1">
    <source>
        <dbReference type="ARBA" id="ARBA00009477"/>
    </source>
</evidence>
<dbReference type="FunFam" id="2.40.420.20:FF:000006">
    <property type="entry name" value="RND family efflux transporter MFP subunit"/>
    <property type="match status" value="1"/>
</dbReference>
<dbReference type="GO" id="GO:0015679">
    <property type="term" value="P:plasma membrane copper ion transport"/>
    <property type="evidence" value="ECO:0007669"/>
    <property type="project" value="TreeGrafter"/>
</dbReference>
<keyword evidence="2" id="KW-0813">Transport</keyword>
<sequence length="433" mass="46789" precursor="true">MKKLGLVVGCLLLGTVAGAYFYHAESFAPAVQQTMVPKPDAQSSPVSEHSEHTGPEHADPDHQHKPSETSAPHEAEHDHEKEADKLAMATEQIAKSNIAVQRVEPGVLHSRLSVPGTVIPDRNRVGRVPSKVVGTVAELRKRLGDQVKSGEVIAMLDSREVADAKSEYIAATVNLGLQETLFQREKTLWDKRVSSEQRLLRAEAIFQEAQVRRDLAKQKLSALGVSDESIASLKSGAGELKGLERYEIKAPISGRIVEQLVDIGTPMGGEGQAHELYAIADLSKVWIELIVSPQDLHLIKEGQQISLGDTGSGTIIFTSPVLNQDTRSARVIASVDNEDGAWRPGSFVTADIAVSEEKADLVIPKTALQTIEGQSRVFVRTPEGFETRQVTIGKDDGSTVEVLSGLEAGEPIAVANTFLLKAELGKSEAQHDH</sequence>
<evidence type="ECO:0000256" key="4">
    <source>
        <dbReference type="SAM" id="SignalP"/>
    </source>
</evidence>
<evidence type="ECO:0000259" key="8">
    <source>
        <dbReference type="Pfam" id="PF25975"/>
    </source>
</evidence>
<dbReference type="Gene3D" id="2.40.420.20">
    <property type="match status" value="1"/>
</dbReference>
<dbReference type="GO" id="GO:0046914">
    <property type="term" value="F:transition metal ion binding"/>
    <property type="evidence" value="ECO:0007669"/>
    <property type="project" value="TreeGrafter"/>
</dbReference>
<dbReference type="PANTHER" id="PTHR30097">
    <property type="entry name" value="CATION EFFLUX SYSTEM PROTEIN CUSB"/>
    <property type="match status" value="1"/>
</dbReference>
<comment type="similarity">
    <text evidence="1">Belongs to the membrane fusion protein (MFP) (TC 8.A.1) family.</text>
</comment>
<dbReference type="InterPro" id="IPR051909">
    <property type="entry name" value="MFP_Cation_Efflux"/>
</dbReference>
<feature type="domain" description="CzcB-like barrel-sandwich hybrid" evidence="7">
    <location>
        <begin position="127"/>
        <end position="281"/>
    </location>
</feature>
<gene>
    <name evidence="9" type="ordered locus">Hden_0435</name>
</gene>
<dbReference type="EMBL" id="CP002083">
    <property type="protein sequence ID" value="ADJ22257.1"/>
    <property type="molecule type" value="Genomic_DNA"/>
</dbReference>
<feature type="compositionally biased region" description="Polar residues" evidence="3">
    <location>
        <begin position="35"/>
        <end position="47"/>
    </location>
</feature>
<accession>D8JRM8</accession>
<dbReference type="AlphaFoldDB" id="D8JRM8"/>
<dbReference type="OrthoDB" id="9774837at2"/>
<dbReference type="GO" id="GO:0016020">
    <property type="term" value="C:membrane"/>
    <property type="evidence" value="ECO:0007669"/>
    <property type="project" value="InterPro"/>
</dbReference>
<feature type="compositionally biased region" description="Basic and acidic residues" evidence="3">
    <location>
        <begin position="48"/>
        <end position="79"/>
    </location>
</feature>
<dbReference type="eggNOG" id="COG0845">
    <property type="taxonomic scope" value="Bacteria"/>
</dbReference>
<reference evidence="10" key="1">
    <citation type="journal article" date="2011" name="J. Bacteriol.">
        <title>Genome sequences of eight morphologically diverse alphaproteobacteria.</title>
        <authorList>
            <consortium name="US DOE Joint Genome Institute"/>
            <person name="Brown P.J."/>
            <person name="Kysela D.T."/>
            <person name="Buechlein A."/>
            <person name="Hemmerich C."/>
            <person name="Brun Y.V."/>
        </authorList>
    </citation>
    <scope>NUCLEOTIDE SEQUENCE [LARGE SCALE GENOMIC DNA]</scope>
    <source>
        <strain evidence="10">ATCC 51888 / DSM 1869 / NCIB 11706 / TK 0415</strain>
    </source>
</reference>
<proteinExistence type="inferred from homology"/>
<dbReference type="KEGG" id="hdn:Hden_0435"/>
<dbReference type="InterPro" id="IPR058792">
    <property type="entry name" value="Beta-barrel_RND_2"/>
</dbReference>
<dbReference type="Pfam" id="PF25954">
    <property type="entry name" value="Beta-barrel_RND_2"/>
    <property type="match status" value="1"/>
</dbReference>
<dbReference type="HOGENOM" id="CLU_018816_13_0_5"/>
<evidence type="ECO:0000256" key="3">
    <source>
        <dbReference type="SAM" id="MobiDB-lite"/>
    </source>
</evidence>
<dbReference type="Gene3D" id="2.40.50.100">
    <property type="match status" value="1"/>
</dbReference>
<feature type="region of interest" description="Disordered" evidence="3">
    <location>
        <begin position="35"/>
        <end position="79"/>
    </location>
</feature>
<dbReference type="Pfam" id="PF25975">
    <property type="entry name" value="CzcB_C"/>
    <property type="match status" value="1"/>
</dbReference>
<dbReference type="NCBIfam" id="TIGR01730">
    <property type="entry name" value="RND_mfp"/>
    <property type="match status" value="1"/>
</dbReference>
<evidence type="ECO:0000259" key="6">
    <source>
        <dbReference type="Pfam" id="PF25954"/>
    </source>
</evidence>
<dbReference type="Proteomes" id="UP000002033">
    <property type="component" value="Chromosome"/>
</dbReference>
<evidence type="ECO:0000256" key="2">
    <source>
        <dbReference type="ARBA" id="ARBA00022448"/>
    </source>
</evidence>